<organism evidence="3">
    <name type="scientific">marine sediment metagenome</name>
    <dbReference type="NCBI Taxonomy" id="412755"/>
    <lineage>
        <taxon>unclassified sequences</taxon>
        <taxon>metagenomes</taxon>
        <taxon>ecological metagenomes</taxon>
    </lineage>
</organism>
<evidence type="ECO:0000313" key="3">
    <source>
        <dbReference type="EMBL" id="KKL64283.1"/>
    </source>
</evidence>
<evidence type="ECO:0000256" key="1">
    <source>
        <dbReference type="ARBA" id="ARBA00022737"/>
    </source>
</evidence>
<name>A0A0F9DR74_9ZZZZ</name>
<evidence type="ECO:0000256" key="2">
    <source>
        <dbReference type="ARBA" id="ARBA00023043"/>
    </source>
</evidence>
<dbReference type="SMART" id="SM00248">
    <property type="entry name" value="ANK"/>
    <property type="match status" value="3"/>
</dbReference>
<dbReference type="PROSITE" id="PS50297">
    <property type="entry name" value="ANK_REP_REGION"/>
    <property type="match status" value="2"/>
</dbReference>
<comment type="caution">
    <text evidence="3">The sequence shown here is derived from an EMBL/GenBank/DDBJ whole genome shotgun (WGS) entry which is preliminary data.</text>
</comment>
<dbReference type="Gene3D" id="1.25.40.20">
    <property type="entry name" value="Ankyrin repeat-containing domain"/>
    <property type="match status" value="2"/>
</dbReference>
<dbReference type="SUPFAM" id="SSF48403">
    <property type="entry name" value="Ankyrin repeat"/>
    <property type="match status" value="1"/>
</dbReference>
<sequence length="328" mass="36029">MRRWWLLALLLMGGLALTVWAVLFWERAKPYDHCLWMPGTQIVRRQVDGRTILGLGESSDRTVLQWSRGLPHSTVTTGHGWSEQLTLELRALKAGTVIHLANDDVRVAYFSYLGRFWNLRPGTAAGTLRIEAVSEDSVTASYDITLTGIDRRYGSNEEIQTSFKGARSFQRRARPKDPMTTVGNAIQEGPLSDTIYRAAERGDTAAVKEFLAKGVSVNAPDSSYLQEDWTPLHHAAFHGRTSVARYLLAEGAAVNGRSKIGNTPLHEAAGRGHVSVVELLLTEGADVNATNNRERPSGTGLTPLDCATGWHDEPHDAIAALLREHGAK</sequence>
<keyword evidence="1" id="KW-0677">Repeat</keyword>
<dbReference type="InterPro" id="IPR002110">
    <property type="entry name" value="Ankyrin_rpt"/>
</dbReference>
<dbReference type="EMBL" id="LAZR01027892">
    <property type="protein sequence ID" value="KKL64283.1"/>
    <property type="molecule type" value="Genomic_DNA"/>
</dbReference>
<accession>A0A0F9DR74</accession>
<dbReference type="PRINTS" id="PR01415">
    <property type="entry name" value="ANKYRIN"/>
</dbReference>
<dbReference type="AlphaFoldDB" id="A0A0F9DR74"/>
<gene>
    <name evidence="3" type="ORF">LCGC14_2166590</name>
</gene>
<dbReference type="Pfam" id="PF12796">
    <property type="entry name" value="Ank_2"/>
    <property type="match status" value="1"/>
</dbReference>
<dbReference type="PANTHER" id="PTHR24171">
    <property type="entry name" value="ANKYRIN REPEAT DOMAIN-CONTAINING PROTEIN 39-RELATED"/>
    <property type="match status" value="1"/>
</dbReference>
<proteinExistence type="predicted"/>
<dbReference type="PROSITE" id="PS50088">
    <property type="entry name" value="ANK_REPEAT"/>
    <property type="match status" value="2"/>
</dbReference>
<keyword evidence="2" id="KW-0040">ANK repeat</keyword>
<dbReference type="InterPro" id="IPR036770">
    <property type="entry name" value="Ankyrin_rpt-contain_sf"/>
</dbReference>
<reference evidence="3" key="1">
    <citation type="journal article" date="2015" name="Nature">
        <title>Complex archaea that bridge the gap between prokaryotes and eukaryotes.</title>
        <authorList>
            <person name="Spang A."/>
            <person name="Saw J.H."/>
            <person name="Jorgensen S.L."/>
            <person name="Zaremba-Niedzwiedzka K."/>
            <person name="Martijn J."/>
            <person name="Lind A.E."/>
            <person name="van Eijk R."/>
            <person name="Schleper C."/>
            <person name="Guy L."/>
            <person name="Ettema T.J."/>
        </authorList>
    </citation>
    <scope>NUCLEOTIDE SEQUENCE</scope>
</reference>
<protein>
    <submittedName>
        <fullName evidence="3">Uncharacterized protein</fullName>
    </submittedName>
</protein>